<dbReference type="InterPro" id="IPR036864">
    <property type="entry name" value="Zn2-C6_fun-type_DNA-bd_sf"/>
</dbReference>
<name>A0A9P8V754_9PEZI</name>
<evidence type="ECO:0000256" key="3">
    <source>
        <dbReference type="ARBA" id="ARBA00023163"/>
    </source>
</evidence>
<dbReference type="SMART" id="SM00066">
    <property type="entry name" value="GAL4"/>
    <property type="match status" value="1"/>
</dbReference>
<dbReference type="GO" id="GO:0005634">
    <property type="term" value="C:nucleus"/>
    <property type="evidence" value="ECO:0007669"/>
    <property type="project" value="TreeGrafter"/>
</dbReference>
<dbReference type="PANTHER" id="PTHR47424">
    <property type="entry name" value="REGULATORY PROTEIN GAL4"/>
    <property type="match status" value="1"/>
</dbReference>
<evidence type="ECO:0000259" key="7">
    <source>
        <dbReference type="PROSITE" id="PS50048"/>
    </source>
</evidence>
<evidence type="ECO:0000313" key="8">
    <source>
        <dbReference type="EMBL" id="KAH6681204.1"/>
    </source>
</evidence>
<sequence>MEQIETQVSDLRYLTSAPVPLPAERQGSAVFTPHHGTADLAQSPGGNSAHSASASRANDGSILNPAKRKLDDESPAGKQQRSKRNRVRSLVCNECKRRKIKCNGETPCQRCGNLNLACLYAPNCCSNSFRDSDEFKEMSAQLASLQDQVDLLSQTMDSVRSETLRLAPIQDNTHKVLPLPTTTVSASPASSLSSLQRPEMAHIRPPTFRGPTSMAFSLDIANTTIHNMGYKAFDDGEDQQVASAEDTPVRSLPVEKTLEPLWEYSKDEMVRLCRLHEEEIGIMYPVVKIQTVIEYVWSLCSYMDSLRKAGNFISLNDDKTLLLKMVMCCAIVVEDHGPSERAVKLFESAEAVVNRKLLSDACDASNMPMLALLSGYRFLSGDEVLAWRVCGQVVRLCIELGIHQRTGLKQLQSDEERKSAVNSFWAVYVLDRRFAFGTGLPYVVQDDDIDPDLPKPEEHPYLVAMITYSRLAAKVWRQVAHFGPILARELRHHDIEKLDQEILQWYEHVPEEVKLRNWDKEKHMATTPSYNLQRLRIWTYLRLNQIRIWLYTPLLHSATSIMSNMTQAQRVVDLAKDTIRYLTHLNNTTNLYRKLQVFYHHFLSSALAVLFLATVHAPVRFSTTCREEFYMALELVKDLSAKSWVSKRLWRTISSLKEVAPRIGLRQTQEDDPHNTAALTMAGLAAGRGRAAMSPVPISPFGRRSISSATPSVPTQQSTPRLNNDMQLPNNGARIHNEMSRIFEGYVGINNYNGAGGDQAYGGPGLPHGAGGPMSATTPTDTTVFQYFRQML</sequence>
<gene>
    <name evidence="8" type="ORF">F5X68DRAFT_269926</name>
</gene>
<dbReference type="GO" id="GO:0000435">
    <property type="term" value="P:positive regulation of transcription from RNA polymerase II promoter by galactose"/>
    <property type="evidence" value="ECO:0007669"/>
    <property type="project" value="TreeGrafter"/>
</dbReference>
<dbReference type="InterPro" id="IPR007219">
    <property type="entry name" value="XnlR_reg_dom"/>
</dbReference>
<dbReference type="Proteomes" id="UP000770015">
    <property type="component" value="Unassembled WGS sequence"/>
</dbReference>
<evidence type="ECO:0000256" key="4">
    <source>
        <dbReference type="ARBA" id="ARBA00023242"/>
    </source>
</evidence>
<feature type="coiled-coil region" evidence="5">
    <location>
        <begin position="135"/>
        <end position="162"/>
    </location>
</feature>
<dbReference type="CDD" id="cd00067">
    <property type="entry name" value="GAL4"/>
    <property type="match status" value="1"/>
</dbReference>
<dbReference type="SUPFAM" id="SSF57701">
    <property type="entry name" value="Zn2/Cys6 DNA-binding domain"/>
    <property type="match status" value="1"/>
</dbReference>
<dbReference type="Pfam" id="PF00172">
    <property type="entry name" value="Zn_clus"/>
    <property type="match status" value="1"/>
</dbReference>
<dbReference type="Gene3D" id="4.10.240.10">
    <property type="entry name" value="Zn(2)-C6 fungal-type DNA-binding domain"/>
    <property type="match status" value="1"/>
</dbReference>
<reference evidence="8" key="1">
    <citation type="journal article" date="2021" name="Nat. Commun.">
        <title>Genetic determinants of endophytism in the Arabidopsis root mycobiome.</title>
        <authorList>
            <person name="Mesny F."/>
            <person name="Miyauchi S."/>
            <person name="Thiergart T."/>
            <person name="Pickel B."/>
            <person name="Atanasova L."/>
            <person name="Karlsson M."/>
            <person name="Huettel B."/>
            <person name="Barry K.W."/>
            <person name="Haridas S."/>
            <person name="Chen C."/>
            <person name="Bauer D."/>
            <person name="Andreopoulos W."/>
            <person name="Pangilinan J."/>
            <person name="LaButti K."/>
            <person name="Riley R."/>
            <person name="Lipzen A."/>
            <person name="Clum A."/>
            <person name="Drula E."/>
            <person name="Henrissat B."/>
            <person name="Kohler A."/>
            <person name="Grigoriev I.V."/>
            <person name="Martin F.M."/>
            <person name="Hacquard S."/>
        </authorList>
    </citation>
    <scope>NUCLEOTIDE SEQUENCE</scope>
    <source>
        <strain evidence="8">MPI-SDFR-AT-0117</strain>
    </source>
</reference>
<comment type="caution">
    <text evidence="8">The sequence shown here is derived from an EMBL/GenBank/DDBJ whole genome shotgun (WGS) entry which is preliminary data.</text>
</comment>
<keyword evidence="3" id="KW-0804">Transcription</keyword>
<dbReference type="InterPro" id="IPR001138">
    <property type="entry name" value="Zn2Cys6_DnaBD"/>
</dbReference>
<dbReference type="OrthoDB" id="3971593at2759"/>
<evidence type="ECO:0000256" key="6">
    <source>
        <dbReference type="SAM" id="MobiDB-lite"/>
    </source>
</evidence>
<protein>
    <submittedName>
        <fullName evidence="8">Fungal-specific transcription factor domain-containing protein</fullName>
    </submittedName>
</protein>
<dbReference type="EMBL" id="JAGSXJ010000019">
    <property type="protein sequence ID" value="KAH6681204.1"/>
    <property type="molecule type" value="Genomic_DNA"/>
</dbReference>
<dbReference type="CDD" id="cd12148">
    <property type="entry name" value="fungal_TF_MHR"/>
    <property type="match status" value="1"/>
</dbReference>
<evidence type="ECO:0000256" key="2">
    <source>
        <dbReference type="ARBA" id="ARBA00023015"/>
    </source>
</evidence>
<dbReference type="Pfam" id="PF04082">
    <property type="entry name" value="Fungal_trans"/>
    <property type="match status" value="1"/>
</dbReference>
<keyword evidence="4" id="KW-0539">Nucleus</keyword>
<dbReference type="GO" id="GO:0006351">
    <property type="term" value="P:DNA-templated transcription"/>
    <property type="evidence" value="ECO:0007669"/>
    <property type="project" value="InterPro"/>
</dbReference>
<feature type="compositionally biased region" description="Low complexity" evidence="6">
    <location>
        <begin position="48"/>
        <end position="57"/>
    </location>
</feature>
<dbReference type="AlphaFoldDB" id="A0A9P8V754"/>
<dbReference type="GO" id="GO:0000978">
    <property type="term" value="F:RNA polymerase II cis-regulatory region sequence-specific DNA binding"/>
    <property type="evidence" value="ECO:0007669"/>
    <property type="project" value="TreeGrafter"/>
</dbReference>
<dbReference type="InterPro" id="IPR051127">
    <property type="entry name" value="Fungal_SecMet_Regulators"/>
</dbReference>
<feature type="compositionally biased region" description="Polar residues" evidence="6">
    <location>
        <begin position="705"/>
        <end position="729"/>
    </location>
</feature>
<dbReference type="GO" id="GO:0008270">
    <property type="term" value="F:zinc ion binding"/>
    <property type="evidence" value="ECO:0007669"/>
    <property type="project" value="InterPro"/>
</dbReference>
<keyword evidence="5" id="KW-0175">Coiled coil</keyword>
<keyword evidence="2" id="KW-0805">Transcription regulation</keyword>
<feature type="domain" description="Zn(2)-C6 fungal-type" evidence="7">
    <location>
        <begin position="91"/>
        <end position="120"/>
    </location>
</feature>
<feature type="region of interest" description="Disordered" evidence="6">
    <location>
        <begin position="703"/>
        <end position="729"/>
    </location>
</feature>
<keyword evidence="1" id="KW-0479">Metal-binding</keyword>
<dbReference type="SMART" id="SM00906">
    <property type="entry name" value="Fungal_trans"/>
    <property type="match status" value="1"/>
</dbReference>
<evidence type="ECO:0000313" key="9">
    <source>
        <dbReference type="Proteomes" id="UP000770015"/>
    </source>
</evidence>
<organism evidence="8 9">
    <name type="scientific">Plectosphaerella plurivora</name>
    <dbReference type="NCBI Taxonomy" id="936078"/>
    <lineage>
        <taxon>Eukaryota</taxon>
        <taxon>Fungi</taxon>
        <taxon>Dikarya</taxon>
        <taxon>Ascomycota</taxon>
        <taxon>Pezizomycotina</taxon>
        <taxon>Sordariomycetes</taxon>
        <taxon>Hypocreomycetidae</taxon>
        <taxon>Glomerellales</taxon>
        <taxon>Plectosphaerellaceae</taxon>
        <taxon>Plectosphaerella</taxon>
    </lineage>
</organism>
<feature type="region of interest" description="Disordered" evidence="6">
    <location>
        <begin position="24"/>
        <end position="85"/>
    </location>
</feature>
<keyword evidence="9" id="KW-1185">Reference proteome</keyword>
<evidence type="ECO:0000256" key="5">
    <source>
        <dbReference type="SAM" id="Coils"/>
    </source>
</evidence>
<dbReference type="GO" id="GO:0000981">
    <property type="term" value="F:DNA-binding transcription factor activity, RNA polymerase II-specific"/>
    <property type="evidence" value="ECO:0007669"/>
    <property type="project" value="InterPro"/>
</dbReference>
<accession>A0A9P8V754</accession>
<dbReference type="PROSITE" id="PS50048">
    <property type="entry name" value="ZN2_CY6_FUNGAL_2"/>
    <property type="match status" value="1"/>
</dbReference>
<evidence type="ECO:0000256" key="1">
    <source>
        <dbReference type="ARBA" id="ARBA00022723"/>
    </source>
</evidence>
<proteinExistence type="predicted"/>
<dbReference type="PANTHER" id="PTHR47424:SF5">
    <property type="entry name" value="ZN(II)2CYS6 TRANSCRIPTION FACTOR (EUROFUNG)"/>
    <property type="match status" value="1"/>
</dbReference>